<keyword evidence="3" id="KW-0808">Transferase</keyword>
<dbReference type="EMBL" id="AWVP01000020">
    <property type="protein sequence ID" value="ERK59838.1"/>
    <property type="molecule type" value="Genomic_DNA"/>
</dbReference>
<comment type="caution">
    <text evidence="11">The sequence shown here is derived from an EMBL/GenBank/DDBJ whole genome shotgun (WGS) entry which is preliminary data.</text>
</comment>
<dbReference type="RefSeq" id="WP_021752800.1">
    <property type="nucleotide sequence ID" value="NZ_KI271821.1"/>
</dbReference>
<keyword evidence="12" id="KW-1185">Reference proteome</keyword>
<dbReference type="PATRIC" id="fig|1321820.3.peg.432"/>
<dbReference type="Proteomes" id="UP000016637">
    <property type="component" value="Unassembled WGS sequence"/>
</dbReference>
<dbReference type="EC" id="2.7.7.7" evidence="1"/>
<dbReference type="Gene3D" id="3.40.50.300">
    <property type="entry name" value="P-loop containing nucleotide triphosphate hydrolases"/>
    <property type="match status" value="1"/>
</dbReference>
<evidence type="ECO:0000256" key="4">
    <source>
        <dbReference type="ARBA" id="ARBA00022695"/>
    </source>
</evidence>
<dbReference type="Pfam" id="PF06144">
    <property type="entry name" value="DNA_pol3_delta"/>
    <property type="match status" value="1"/>
</dbReference>
<dbReference type="Gene3D" id="1.10.8.60">
    <property type="match status" value="1"/>
</dbReference>
<dbReference type="PANTHER" id="PTHR34388">
    <property type="entry name" value="DNA POLYMERASE III SUBUNIT DELTA"/>
    <property type="match status" value="1"/>
</dbReference>
<dbReference type="InterPro" id="IPR027417">
    <property type="entry name" value="P-loop_NTPase"/>
</dbReference>
<evidence type="ECO:0000313" key="12">
    <source>
        <dbReference type="Proteomes" id="UP000016637"/>
    </source>
</evidence>
<feature type="domain" description="DNA polymerase III delta N-terminal" evidence="9">
    <location>
        <begin position="5"/>
        <end position="127"/>
    </location>
</feature>
<dbReference type="InterPro" id="IPR008921">
    <property type="entry name" value="DNA_pol3_clamp-load_cplx_C"/>
</dbReference>
<dbReference type="GO" id="GO:0009360">
    <property type="term" value="C:DNA polymerase III complex"/>
    <property type="evidence" value="ECO:0007669"/>
    <property type="project" value="InterPro"/>
</dbReference>
<name>U2S263_9BACL</name>
<evidence type="ECO:0000256" key="1">
    <source>
        <dbReference type="ARBA" id="ARBA00012417"/>
    </source>
</evidence>
<protein>
    <recommendedName>
        <fullName evidence="2">DNA polymerase III subunit delta</fullName>
        <ecNumber evidence="1">2.7.7.7</ecNumber>
    </recommendedName>
</protein>
<dbReference type="AlphaFoldDB" id="U2S263"/>
<evidence type="ECO:0000256" key="8">
    <source>
        <dbReference type="ARBA" id="ARBA00049244"/>
    </source>
</evidence>
<evidence type="ECO:0000259" key="10">
    <source>
        <dbReference type="Pfam" id="PF21694"/>
    </source>
</evidence>
<feature type="domain" description="DNA polymerase III delta subunit-like C-terminal" evidence="10">
    <location>
        <begin position="202"/>
        <end position="320"/>
    </location>
</feature>
<keyword evidence="6" id="KW-0239">DNA-directed DNA polymerase</keyword>
<dbReference type="InterPro" id="IPR048466">
    <property type="entry name" value="DNA_pol3_delta-like_C"/>
</dbReference>
<dbReference type="GO" id="GO:0003677">
    <property type="term" value="F:DNA binding"/>
    <property type="evidence" value="ECO:0007669"/>
    <property type="project" value="InterPro"/>
</dbReference>
<dbReference type="GO" id="GO:0003887">
    <property type="term" value="F:DNA-directed DNA polymerase activity"/>
    <property type="evidence" value="ECO:0007669"/>
    <property type="project" value="UniProtKB-KW"/>
</dbReference>
<dbReference type="eggNOG" id="COG1466">
    <property type="taxonomic scope" value="Bacteria"/>
</dbReference>
<dbReference type="GO" id="GO:0006261">
    <property type="term" value="P:DNA-templated DNA replication"/>
    <property type="evidence" value="ECO:0007669"/>
    <property type="project" value="TreeGrafter"/>
</dbReference>
<organism evidence="11 12">
    <name type="scientific">Gemella bergeri ATCC 700627</name>
    <dbReference type="NCBI Taxonomy" id="1321820"/>
    <lineage>
        <taxon>Bacteria</taxon>
        <taxon>Bacillati</taxon>
        <taxon>Bacillota</taxon>
        <taxon>Bacilli</taxon>
        <taxon>Bacillales</taxon>
        <taxon>Gemellaceae</taxon>
        <taxon>Gemella</taxon>
    </lineage>
</organism>
<dbReference type="Gene3D" id="1.20.272.10">
    <property type="match status" value="1"/>
</dbReference>
<evidence type="ECO:0000259" key="9">
    <source>
        <dbReference type="Pfam" id="PF06144"/>
    </source>
</evidence>
<evidence type="ECO:0000256" key="3">
    <source>
        <dbReference type="ARBA" id="ARBA00022679"/>
    </source>
</evidence>
<dbReference type="SUPFAM" id="SSF48019">
    <property type="entry name" value="post-AAA+ oligomerization domain-like"/>
    <property type="match status" value="1"/>
</dbReference>
<dbReference type="Pfam" id="PF21694">
    <property type="entry name" value="DNA_pol3_delta_C"/>
    <property type="match status" value="1"/>
</dbReference>
<sequence>MKNIYVIYGENKEAINDYEKKIAKDYLKILDEFNYIKINMNENTIESLIYECRSSGLFGNEKVVIAENCNFLLSKPKKIKVEHNIDVLEKYLNNINEKVVLILKSSEKIDNRKKIVKILKTQGEIKEFSNFNERELVDFIVKEVKNYNIKITKENAQFLVNYTRLDFSNIKRELEKLLLYCESKGSIKKEDIELLTTRSLEYDVFALTNELFNKNYDKLREVYSILVLKKEDPAFLLSLIAGQLRIYYKVKTLLNEQYSQKEIAKNLGLHPYRVQLAVQGVVYYDINTIMKTLILAAEYDKMLKTSYIDKYLILDLFINKLVEEFKYSNNH</sequence>
<reference evidence="11 12" key="1">
    <citation type="submission" date="2013-08" db="EMBL/GenBank/DDBJ databases">
        <authorList>
            <person name="Weinstock G."/>
            <person name="Sodergren E."/>
            <person name="Wylie T."/>
            <person name="Fulton L."/>
            <person name="Fulton R."/>
            <person name="Fronick C."/>
            <person name="O'Laughlin M."/>
            <person name="Godfrey J."/>
            <person name="Miner T."/>
            <person name="Herter B."/>
            <person name="Appelbaum E."/>
            <person name="Cordes M."/>
            <person name="Lek S."/>
            <person name="Wollam A."/>
            <person name="Pepin K.H."/>
            <person name="Palsikar V.B."/>
            <person name="Mitreva M."/>
            <person name="Wilson R.K."/>
        </authorList>
    </citation>
    <scope>NUCLEOTIDE SEQUENCE [LARGE SCALE GENOMIC DNA]</scope>
    <source>
        <strain evidence="11 12">ATCC 700627</strain>
    </source>
</reference>
<gene>
    <name evidence="11" type="ORF">HMPREF1983_00439</name>
</gene>
<accession>U2S263</accession>
<keyword evidence="5" id="KW-0235">DNA replication</keyword>
<dbReference type="NCBIfam" id="TIGR01128">
    <property type="entry name" value="holA"/>
    <property type="match status" value="1"/>
</dbReference>
<evidence type="ECO:0000256" key="5">
    <source>
        <dbReference type="ARBA" id="ARBA00022705"/>
    </source>
</evidence>
<evidence type="ECO:0000256" key="6">
    <source>
        <dbReference type="ARBA" id="ARBA00022932"/>
    </source>
</evidence>
<dbReference type="InterPro" id="IPR005790">
    <property type="entry name" value="DNA_polIII_delta"/>
</dbReference>
<comment type="catalytic activity">
    <reaction evidence="8">
        <text>DNA(n) + a 2'-deoxyribonucleoside 5'-triphosphate = DNA(n+1) + diphosphate</text>
        <dbReference type="Rhea" id="RHEA:22508"/>
        <dbReference type="Rhea" id="RHEA-COMP:17339"/>
        <dbReference type="Rhea" id="RHEA-COMP:17340"/>
        <dbReference type="ChEBI" id="CHEBI:33019"/>
        <dbReference type="ChEBI" id="CHEBI:61560"/>
        <dbReference type="ChEBI" id="CHEBI:173112"/>
        <dbReference type="EC" id="2.7.7.7"/>
    </reaction>
</comment>
<dbReference type="SUPFAM" id="SSF52540">
    <property type="entry name" value="P-loop containing nucleoside triphosphate hydrolases"/>
    <property type="match status" value="1"/>
</dbReference>
<evidence type="ECO:0000256" key="7">
    <source>
        <dbReference type="ARBA" id="ARBA00034754"/>
    </source>
</evidence>
<comment type="similarity">
    <text evidence="7">Belongs to the DNA polymerase HolA subunit family.</text>
</comment>
<evidence type="ECO:0000313" key="11">
    <source>
        <dbReference type="EMBL" id="ERK59838.1"/>
    </source>
</evidence>
<dbReference type="HOGENOM" id="CLU_044694_4_0_9"/>
<dbReference type="PANTHER" id="PTHR34388:SF1">
    <property type="entry name" value="DNA POLYMERASE III SUBUNIT DELTA"/>
    <property type="match status" value="1"/>
</dbReference>
<keyword evidence="4" id="KW-0548">Nucleotidyltransferase</keyword>
<dbReference type="InterPro" id="IPR010372">
    <property type="entry name" value="DNA_pol3_delta_N"/>
</dbReference>
<proteinExistence type="inferred from homology"/>
<evidence type="ECO:0000256" key="2">
    <source>
        <dbReference type="ARBA" id="ARBA00017703"/>
    </source>
</evidence>